<dbReference type="Gene3D" id="1.10.880.10">
    <property type="entry name" value="Transcription factor, Skn-1-like, DNA-binding domain"/>
    <property type="match status" value="1"/>
</dbReference>
<feature type="compositionally biased region" description="Low complexity" evidence="5">
    <location>
        <begin position="222"/>
        <end position="234"/>
    </location>
</feature>
<keyword evidence="2" id="KW-0238">DNA-binding</keyword>
<dbReference type="InterPro" id="IPR004826">
    <property type="entry name" value="bZIP_Maf"/>
</dbReference>
<keyword evidence="1" id="KW-0805">Transcription regulation</keyword>
<evidence type="ECO:0000256" key="4">
    <source>
        <dbReference type="SAM" id="Coils"/>
    </source>
</evidence>
<dbReference type="GO" id="GO:0003677">
    <property type="term" value="F:DNA binding"/>
    <property type="evidence" value="ECO:0007669"/>
    <property type="project" value="UniProtKB-KW"/>
</dbReference>
<dbReference type="Pfam" id="PF03131">
    <property type="entry name" value="bZIP_Maf"/>
    <property type="match status" value="1"/>
</dbReference>
<name>A0A5K3FBT2_MESCO</name>
<feature type="region of interest" description="Disordered" evidence="5">
    <location>
        <begin position="248"/>
        <end position="355"/>
    </location>
</feature>
<evidence type="ECO:0000256" key="5">
    <source>
        <dbReference type="SAM" id="MobiDB-lite"/>
    </source>
</evidence>
<sequence length="594" mass="66344">MSEESLRYIKRFLVLMAAREAVIFATKVTLHLVQSIVHLYCAKITYVCSLPLKQMAIASAHNYQVRVLLHELYPDQGSVLGAEAFRRGDLIFVDEFLLPPPKNGSDDAGDGQVDEINFLFQTNHLPISVFQPNPQNHNREVQSDVCQASCSTAVDSDNDVPDSKPHSIVPDEPEQDDLIPLPEDVCTSQEFVFTSEPSENSLDLTPPLLILPDEVPKPCEYSSGSSTCSYQSASPVNSDEPLEEILKSDDNSPAYTYPQPPHPAPRRIKYNTSSESLYSRESRHATTPKTRATFHKSQSPPPSSRVPVFVGPLTGPTTSAKPPRPPRANGVLKSLSNFGKTSPSRHHSPRPATTFVWPRYDKPHFSYSQTACDSDSSFDSSDDLGHSSDSDVPRRQPVEWEDRAAFEVSDFNSAYADSSVAVKSRGDSDGAPRRPLADRLIRDVNVLEALEVPFSYEEVAYSSNEHFREIKSTPGLTIDQITAMLDARRRATNRQAAERCRRVKSAARNSLASQLDRLRLEHADLSRRILRTRKRRQQKWDELTSTQQYLLQNLVDSAGNPLDPSQWRIQTTGQGEMIVVRVDNREKASKSTTA</sequence>
<dbReference type="WBParaSite" id="MCU_007157-RA">
    <property type="protein sequence ID" value="MCU_007157-RA"/>
    <property type="gene ID" value="MCU_007157"/>
</dbReference>
<feature type="domain" description="Basic leucine zipper" evidence="6">
    <location>
        <begin position="471"/>
        <end position="539"/>
    </location>
</feature>
<reference evidence="7" key="1">
    <citation type="submission" date="2019-11" db="UniProtKB">
        <authorList>
            <consortium name="WormBaseParasite"/>
        </authorList>
    </citation>
    <scope>IDENTIFICATION</scope>
</reference>
<evidence type="ECO:0000256" key="2">
    <source>
        <dbReference type="ARBA" id="ARBA00023125"/>
    </source>
</evidence>
<feature type="region of interest" description="Disordered" evidence="5">
    <location>
        <begin position="152"/>
        <end position="178"/>
    </location>
</feature>
<keyword evidence="4" id="KW-0175">Coiled coil</keyword>
<evidence type="ECO:0000313" key="7">
    <source>
        <dbReference type="WBParaSite" id="MCU_007157-RA"/>
    </source>
</evidence>
<proteinExistence type="predicted"/>
<protein>
    <submittedName>
        <fullName evidence="7">BZIP_Maf domain-containing protein</fullName>
    </submittedName>
</protein>
<feature type="compositionally biased region" description="Basic and acidic residues" evidence="5">
    <location>
        <begin position="383"/>
        <end position="398"/>
    </location>
</feature>
<dbReference type="AlphaFoldDB" id="A0A5K3FBT2"/>
<evidence type="ECO:0000259" key="6">
    <source>
        <dbReference type="Pfam" id="PF03131"/>
    </source>
</evidence>
<feature type="compositionally biased region" description="Polar residues" evidence="5">
    <location>
        <begin position="285"/>
        <end position="298"/>
    </location>
</feature>
<feature type="coiled-coil region" evidence="4">
    <location>
        <begin position="508"/>
        <end position="535"/>
    </location>
</feature>
<feature type="region of interest" description="Disordered" evidence="5">
    <location>
        <begin position="221"/>
        <end position="240"/>
    </location>
</feature>
<organism evidence="7">
    <name type="scientific">Mesocestoides corti</name>
    <name type="common">Flatworm</name>
    <dbReference type="NCBI Taxonomy" id="53468"/>
    <lineage>
        <taxon>Eukaryota</taxon>
        <taxon>Metazoa</taxon>
        <taxon>Spiralia</taxon>
        <taxon>Lophotrochozoa</taxon>
        <taxon>Platyhelminthes</taxon>
        <taxon>Cestoda</taxon>
        <taxon>Eucestoda</taxon>
        <taxon>Cyclophyllidea</taxon>
        <taxon>Mesocestoididae</taxon>
        <taxon>Mesocestoides</taxon>
    </lineage>
</organism>
<dbReference type="GO" id="GO:0006355">
    <property type="term" value="P:regulation of DNA-templated transcription"/>
    <property type="evidence" value="ECO:0007669"/>
    <property type="project" value="InterPro"/>
</dbReference>
<feature type="region of interest" description="Disordered" evidence="5">
    <location>
        <begin position="371"/>
        <end position="398"/>
    </location>
</feature>
<dbReference type="InterPro" id="IPR008917">
    <property type="entry name" value="TF_DNA-bd_sf"/>
</dbReference>
<evidence type="ECO:0000256" key="3">
    <source>
        <dbReference type="ARBA" id="ARBA00023163"/>
    </source>
</evidence>
<dbReference type="SUPFAM" id="SSF47454">
    <property type="entry name" value="A DNA-binding domain in eukaryotic transcription factors"/>
    <property type="match status" value="1"/>
</dbReference>
<keyword evidence="3" id="KW-0804">Transcription</keyword>
<accession>A0A5K3FBT2</accession>
<evidence type="ECO:0000256" key="1">
    <source>
        <dbReference type="ARBA" id="ARBA00023015"/>
    </source>
</evidence>